<evidence type="ECO:0000256" key="9">
    <source>
        <dbReference type="SAM" id="MobiDB-lite"/>
    </source>
</evidence>
<keyword evidence="4" id="KW-0547">Nucleotide-binding</keyword>
<keyword evidence="5" id="KW-0256">Endoplasmic reticulum</keyword>
<organism evidence="11 12">
    <name type="scientific">Schistosoma margrebowiei</name>
    <dbReference type="NCBI Taxonomy" id="48269"/>
    <lineage>
        <taxon>Eukaryota</taxon>
        <taxon>Metazoa</taxon>
        <taxon>Spiralia</taxon>
        <taxon>Lophotrochozoa</taxon>
        <taxon>Platyhelminthes</taxon>
        <taxon>Trematoda</taxon>
        <taxon>Digenea</taxon>
        <taxon>Strigeidida</taxon>
        <taxon>Schistosomatoidea</taxon>
        <taxon>Schistosomatidae</taxon>
        <taxon>Schistosoma</taxon>
    </lineage>
</organism>
<accession>A0AA84ZS14</accession>
<feature type="compositionally biased region" description="Low complexity" evidence="9">
    <location>
        <begin position="820"/>
        <end position="839"/>
    </location>
</feature>
<dbReference type="GO" id="GO:0030968">
    <property type="term" value="P:endoplasmic reticulum unfolded protein response"/>
    <property type="evidence" value="ECO:0007669"/>
    <property type="project" value="TreeGrafter"/>
</dbReference>
<evidence type="ECO:0000313" key="12">
    <source>
        <dbReference type="WBParaSite" id="SMRG1_42220.1"/>
    </source>
</evidence>
<dbReference type="InterPro" id="IPR018181">
    <property type="entry name" value="Heat_shock_70_CS"/>
</dbReference>
<feature type="region of interest" description="Disordered" evidence="9">
    <location>
        <begin position="820"/>
        <end position="844"/>
    </location>
</feature>
<evidence type="ECO:0000256" key="4">
    <source>
        <dbReference type="ARBA" id="ARBA00022741"/>
    </source>
</evidence>
<keyword evidence="3 10" id="KW-0732">Signal</keyword>
<dbReference type="Gene3D" id="1.20.1270.10">
    <property type="match status" value="1"/>
</dbReference>
<dbReference type="InterPro" id="IPR043129">
    <property type="entry name" value="ATPase_NBD"/>
</dbReference>
<evidence type="ECO:0000256" key="5">
    <source>
        <dbReference type="ARBA" id="ARBA00022824"/>
    </source>
</evidence>
<comment type="subcellular location">
    <subcellularLocation>
        <location evidence="1">Endoplasmic reticulum lumen</location>
    </subcellularLocation>
</comment>
<dbReference type="InterPro" id="IPR029047">
    <property type="entry name" value="HSP70_peptide-bd_sf"/>
</dbReference>
<feature type="chain" id="PRO_5041635120" description="Hypoxia up-regulated protein 1" evidence="10">
    <location>
        <begin position="20"/>
        <end position="973"/>
    </location>
</feature>
<dbReference type="Gene3D" id="3.30.30.30">
    <property type="match status" value="1"/>
</dbReference>
<dbReference type="CDD" id="cd10230">
    <property type="entry name" value="ASKHA_NBD_HSP70_HYOU1"/>
    <property type="match status" value="1"/>
</dbReference>
<dbReference type="GO" id="GO:0140662">
    <property type="term" value="F:ATP-dependent protein folding chaperone"/>
    <property type="evidence" value="ECO:0007669"/>
    <property type="project" value="InterPro"/>
</dbReference>
<keyword evidence="6" id="KW-0067">ATP-binding</keyword>
<sequence>MSRVFLAFIAVAFHALSLGSIGAISSMSIDLGTEFMKVAVVLPGKPMEIALTPDSRRKTSTAVGFKNNERLFGSNAISLASKNPEYVFQSIPSLLGKSIDHPMVKLFQERYPYHNLSYDATSGQLFFTRKDGEVFSVDELVAMLLEYAHNYAELYTGSIIKTCVLTVPSHFGQAERRRLIRVSEIAGLNVLQIINDNSAVALNFGLLRFKNFNETPQYYMFFDIGSMSTTATLAAYSYGKHRDGDVVADFPMLRIVNVSHDPTFGTQAFIYRIRDQLLEKFCEIKKLDKDLVKKSHRTMSKLTLEASNVLTKLSANSEIFAQVENLFNEEDLNVKITRAEMETFCSDLFERVKRPFFDIMVDFPMESLQEVILMGGGTRIPKIQSVLIEYSQKSELHRGVNSDDAAALGAVYQAAFHTPGFRVTRFIVKDYNLYPIAVDFMRAPPLPSDKSDKDSHIEDQQDGSYIRQVLFPRGAIFPQKRAIKFNRHITDLDFYVNYVDLDGDAARFQGPNYNLSHITTRNVSKSAKHYSFAEPRGVKAHFIMDHNGILVLSGISCIFHPIEKNGISDDSNKAKSTFEKIGSTLSGLFGGGDSTNVDKNVPEQDTAVNTTDDGGIKLTHVNTVNITKNSTILNNQTISVNDDNVSGKDQLTVDVKSTGPFFEPIDYEVVYLDFPDLTAKESIVSQSKLEKLREADKEKAALDQSINLLETLLLNTNDMISTDYKKYGTEEELKQLDNVLQITSSWFDEQDHTGLKNDYDIRIKEIQSLIIPIERRSTEIKHRAKAILSFNKTIELAQKTLNEMVELSKIFSQTLRTTLSEQQQNQNASNNSSEQTSEEPSPWKNIFTEVEIDTLRNKLGESKTWLAESTEVLNKSPTYEDPPILVSTIRSKESELSREISYHTTKMNLWRSEIARMFAEQSKMNTTDPLKDKGQIPTSTSDDDKTISGTVKTDEKPTTKTTEDTTRTPRPEL</sequence>
<evidence type="ECO:0000256" key="10">
    <source>
        <dbReference type="SAM" id="SignalP"/>
    </source>
</evidence>
<dbReference type="PROSITE" id="PS01036">
    <property type="entry name" value="HSP70_3"/>
    <property type="match status" value="1"/>
</dbReference>
<evidence type="ECO:0000256" key="6">
    <source>
        <dbReference type="ARBA" id="ARBA00022840"/>
    </source>
</evidence>
<dbReference type="WBParaSite" id="SMRG1_42220.1">
    <property type="protein sequence ID" value="SMRG1_42220.1"/>
    <property type="gene ID" value="SMRG1_42220"/>
</dbReference>
<dbReference type="SUPFAM" id="SSF53067">
    <property type="entry name" value="Actin-like ATPase domain"/>
    <property type="match status" value="2"/>
</dbReference>
<evidence type="ECO:0000256" key="8">
    <source>
        <dbReference type="ARBA" id="ARBA00040503"/>
    </source>
</evidence>
<dbReference type="PANTHER" id="PTHR45639">
    <property type="entry name" value="HSC70CB, ISOFORM G-RELATED"/>
    <property type="match status" value="1"/>
</dbReference>
<dbReference type="PRINTS" id="PR00301">
    <property type="entry name" value="HEATSHOCK70"/>
</dbReference>
<evidence type="ECO:0000313" key="11">
    <source>
        <dbReference type="Proteomes" id="UP000050790"/>
    </source>
</evidence>
<keyword evidence="7" id="KW-0143">Chaperone</keyword>
<evidence type="ECO:0000256" key="7">
    <source>
        <dbReference type="ARBA" id="ARBA00023186"/>
    </source>
</evidence>
<evidence type="ECO:0000256" key="3">
    <source>
        <dbReference type="ARBA" id="ARBA00022729"/>
    </source>
</evidence>
<feature type="region of interest" description="Disordered" evidence="9">
    <location>
        <begin position="924"/>
        <end position="973"/>
    </location>
</feature>
<evidence type="ECO:0000256" key="1">
    <source>
        <dbReference type="ARBA" id="ARBA00004319"/>
    </source>
</evidence>
<feature type="compositionally biased region" description="Basic and acidic residues" evidence="9">
    <location>
        <begin position="942"/>
        <end position="973"/>
    </location>
</feature>
<dbReference type="GO" id="GO:0005524">
    <property type="term" value="F:ATP binding"/>
    <property type="evidence" value="ECO:0007669"/>
    <property type="project" value="UniProtKB-KW"/>
</dbReference>
<dbReference type="Pfam" id="PF00012">
    <property type="entry name" value="HSP70"/>
    <property type="match status" value="1"/>
</dbReference>
<dbReference type="Gene3D" id="3.90.640.10">
    <property type="entry name" value="Actin, Chain A, domain 4"/>
    <property type="match status" value="1"/>
</dbReference>
<name>A0AA84ZS14_9TREM</name>
<comment type="similarity">
    <text evidence="2">Belongs to the heat shock protein 70 family.</text>
</comment>
<evidence type="ECO:0000256" key="2">
    <source>
        <dbReference type="ARBA" id="ARBA00007381"/>
    </source>
</evidence>
<dbReference type="GO" id="GO:0005788">
    <property type="term" value="C:endoplasmic reticulum lumen"/>
    <property type="evidence" value="ECO:0007669"/>
    <property type="project" value="UniProtKB-SubCell"/>
</dbReference>
<feature type="signal peptide" evidence="10">
    <location>
        <begin position="1"/>
        <end position="19"/>
    </location>
</feature>
<proteinExistence type="inferred from homology"/>
<dbReference type="Gene3D" id="3.30.420.40">
    <property type="match status" value="2"/>
</dbReference>
<dbReference type="Proteomes" id="UP000050790">
    <property type="component" value="Unassembled WGS sequence"/>
</dbReference>
<dbReference type="PANTHER" id="PTHR45639:SF3">
    <property type="entry name" value="HYPOXIA UP-REGULATED PROTEIN 1"/>
    <property type="match status" value="1"/>
</dbReference>
<dbReference type="AlphaFoldDB" id="A0AA84ZS14"/>
<dbReference type="InterPro" id="IPR029048">
    <property type="entry name" value="HSP70_C_sf"/>
</dbReference>
<dbReference type="InterPro" id="IPR013126">
    <property type="entry name" value="Hsp_70_fam"/>
</dbReference>
<protein>
    <recommendedName>
        <fullName evidence="8">Hypoxia up-regulated protein 1</fullName>
    </recommendedName>
</protein>
<dbReference type="Gene3D" id="2.60.34.10">
    <property type="entry name" value="Substrate Binding Domain Of DNAk, Chain A, domain 1"/>
    <property type="match status" value="1"/>
</dbReference>
<reference evidence="12" key="1">
    <citation type="submission" date="2023-11" db="UniProtKB">
        <authorList>
            <consortium name="WormBaseParasite"/>
        </authorList>
    </citation>
    <scope>IDENTIFICATION</scope>
</reference>
<dbReference type="GO" id="GO:0034663">
    <property type="term" value="C:endoplasmic reticulum chaperone complex"/>
    <property type="evidence" value="ECO:0007669"/>
    <property type="project" value="TreeGrafter"/>
</dbReference>